<dbReference type="AlphaFoldDB" id="A0A8R1XRL8"/>
<evidence type="ECO:0000313" key="3">
    <source>
        <dbReference type="Proteomes" id="UP000024404"/>
    </source>
</evidence>
<accession>A0A8R1XRL8</accession>
<sequence>MFFYLNRQAVFSNRFSLVRLNLAIFIIALEDFASGTWLGRKNVKIQMKKFGREFEIVGYFPYPILCTSCMLRYSTVHVVNIDFRYITIKIKELEKWVLDYIPQKFFCFERSLLSQAAWNCDALEAGNIIFEIFKEIVIPLNVFINCYFIFICAVLQTVHFIYSKEARNIIKEHLNNLRITQLKNKIIAIRIKT</sequence>
<reference evidence="3" key="1">
    <citation type="submission" date="2013-10" db="EMBL/GenBank/DDBJ databases">
        <title>Genome sequencing of Onchocerca volvulus.</title>
        <authorList>
            <person name="Cotton J."/>
            <person name="Tsai J."/>
            <person name="Stanley E."/>
            <person name="Tracey A."/>
            <person name="Holroyd N."/>
            <person name="Lustigman S."/>
            <person name="Berriman M."/>
        </authorList>
    </citation>
    <scope>NUCLEOTIDE SEQUENCE</scope>
</reference>
<feature type="transmembrane region" description="Helical" evidence="1">
    <location>
        <begin position="142"/>
        <end position="162"/>
    </location>
</feature>
<feature type="transmembrane region" description="Helical" evidence="1">
    <location>
        <begin position="20"/>
        <end position="39"/>
    </location>
</feature>
<dbReference type="Proteomes" id="UP000024404">
    <property type="component" value="Unassembled WGS sequence"/>
</dbReference>
<keyword evidence="1" id="KW-0472">Membrane</keyword>
<reference evidence="2" key="2">
    <citation type="submission" date="2022-06" db="UniProtKB">
        <authorList>
            <consortium name="EnsemblMetazoa"/>
        </authorList>
    </citation>
    <scope>IDENTIFICATION</scope>
</reference>
<dbReference type="EMBL" id="CMVM020000476">
    <property type="status" value="NOT_ANNOTATED_CDS"/>
    <property type="molecule type" value="Genomic_DNA"/>
</dbReference>
<proteinExistence type="predicted"/>
<organism evidence="2 3">
    <name type="scientific">Onchocerca volvulus</name>
    <dbReference type="NCBI Taxonomy" id="6282"/>
    <lineage>
        <taxon>Eukaryota</taxon>
        <taxon>Metazoa</taxon>
        <taxon>Ecdysozoa</taxon>
        <taxon>Nematoda</taxon>
        <taxon>Chromadorea</taxon>
        <taxon>Rhabditida</taxon>
        <taxon>Spirurina</taxon>
        <taxon>Spiruromorpha</taxon>
        <taxon>Filarioidea</taxon>
        <taxon>Onchocercidae</taxon>
        <taxon>Onchocerca</taxon>
    </lineage>
</organism>
<name>A0A8R1XRL8_ONCVO</name>
<dbReference type="EnsemblMetazoa" id="OVOC12465.1">
    <property type="protein sequence ID" value="OVOC12465.1"/>
    <property type="gene ID" value="WBGene00249274"/>
</dbReference>
<keyword evidence="1" id="KW-1133">Transmembrane helix</keyword>
<evidence type="ECO:0000256" key="1">
    <source>
        <dbReference type="SAM" id="Phobius"/>
    </source>
</evidence>
<keyword evidence="1" id="KW-0812">Transmembrane</keyword>
<keyword evidence="3" id="KW-1185">Reference proteome</keyword>
<protein>
    <submittedName>
        <fullName evidence="2">Uncharacterized protein</fullName>
    </submittedName>
</protein>
<evidence type="ECO:0000313" key="2">
    <source>
        <dbReference type="EnsemblMetazoa" id="OVOC12465.1"/>
    </source>
</evidence>